<organism evidence="2 3">
    <name type="scientific">Thiothrix unzii</name>
    <dbReference type="NCBI Taxonomy" id="111769"/>
    <lineage>
        <taxon>Bacteria</taxon>
        <taxon>Pseudomonadati</taxon>
        <taxon>Pseudomonadota</taxon>
        <taxon>Gammaproteobacteria</taxon>
        <taxon>Thiotrichales</taxon>
        <taxon>Thiotrichaceae</taxon>
        <taxon>Thiothrix</taxon>
    </lineage>
</organism>
<gene>
    <name evidence="2" type="ORF">J9260_09930</name>
</gene>
<keyword evidence="3" id="KW-1185">Reference proteome</keyword>
<name>A0A975F6Z9_9GAMM</name>
<proteinExistence type="inferred from homology"/>
<reference evidence="2" key="1">
    <citation type="submission" date="2021-04" db="EMBL/GenBank/DDBJ databases">
        <title>Genomics, taxonomy and metabolism of representatives of sulfur bacteria of the genus Thiothrix: Thiothrix fructosivorans QT, Thiothrix unzii A1T and three new species, Thiothrix subterranea sp. nov., Thiothrix litoralis sp. nov. and 'Candidatus Thiothrix anitrata' sp. nov.</title>
        <authorList>
            <person name="Ravin N.V."/>
            <person name="Smolyakov D."/>
            <person name="Rudenko T.S."/>
            <person name="Mardanov A.V."/>
            <person name="Beletsky A.V."/>
            <person name="Markov N.D."/>
            <person name="Fomenkov A.I."/>
            <person name="Roberts R.J."/>
            <person name="Karnachuk O.V."/>
            <person name="Novikov A."/>
            <person name="Grabovich M.Y."/>
        </authorList>
    </citation>
    <scope>NUCLEOTIDE SEQUENCE</scope>
    <source>
        <strain evidence="2">A1</strain>
    </source>
</reference>
<sequence length="105" mass="11713">MTTTKASGKKATYIRHNQEYKGEALKLAADLGIAKAAKQLGLHESQLYAWRKDSEHAKTVSDREATLAAENVRLKRQLPQQAEELSILKNAATYFAQQLKRGTNT</sequence>
<dbReference type="InterPro" id="IPR002514">
    <property type="entry name" value="Transposase_8"/>
</dbReference>
<dbReference type="Proteomes" id="UP000672009">
    <property type="component" value="Chromosome"/>
</dbReference>
<dbReference type="GO" id="GO:0004803">
    <property type="term" value="F:transposase activity"/>
    <property type="evidence" value="ECO:0007669"/>
    <property type="project" value="InterPro"/>
</dbReference>
<dbReference type="Pfam" id="PF01527">
    <property type="entry name" value="HTH_Tnp_1"/>
    <property type="match status" value="1"/>
</dbReference>
<dbReference type="RefSeq" id="WP_210217636.1">
    <property type="nucleotide sequence ID" value="NZ_CP072793.1"/>
</dbReference>
<evidence type="ECO:0000256" key="1">
    <source>
        <dbReference type="ARBA" id="ARBA00009964"/>
    </source>
</evidence>
<dbReference type="InterPro" id="IPR009057">
    <property type="entry name" value="Homeodomain-like_sf"/>
</dbReference>
<accession>A0A975F6Z9</accession>
<comment type="similarity">
    <text evidence="1">Belongs to the transposase 8 family.</text>
</comment>
<dbReference type="GO" id="GO:0003677">
    <property type="term" value="F:DNA binding"/>
    <property type="evidence" value="ECO:0007669"/>
    <property type="project" value="InterPro"/>
</dbReference>
<dbReference type="AlphaFoldDB" id="A0A975F6Z9"/>
<protein>
    <submittedName>
        <fullName evidence="2">Transposase</fullName>
    </submittedName>
</protein>
<dbReference type="GO" id="GO:0006313">
    <property type="term" value="P:DNA transposition"/>
    <property type="evidence" value="ECO:0007669"/>
    <property type="project" value="InterPro"/>
</dbReference>
<dbReference type="KEGG" id="tun:J9260_09930"/>
<dbReference type="EMBL" id="CP072793">
    <property type="protein sequence ID" value="QTR52074.1"/>
    <property type="molecule type" value="Genomic_DNA"/>
</dbReference>
<dbReference type="SUPFAM" id="SSF46689">
    <property type="entry name" value="Homeodomain-like"/>
    <property type="match status" value="1"/>
</dbReference>
<evidence type="ECO:0000313" key="3">
    <source>
        <dbReference type="Proteomes" id="UP000672009"/>
    </source>
</evidence>
<evidence type="ECO:0000313" key="2">
    <source>
        <dbReference type="EMBL" id="QTR52074.1"/>
    </source>
</evidence>